<feature type="region of interest" description="Disordered" evidence="1">
    <location>
        <begin position="35"/>
        <end position="61"/>
    </location>
</feature>
<dbReference type="AlphaFoldDB" id="A0A381ZLV4"/>
<gene>
    <name evidence="2" type="ORF">METZ01_LOCUS143089</name>
</gene>
<organism evidence="2">
    <name type="scientific">marine metagenome</name>
    <dbReference type="NCBI Taxonomy" id="408172"/>
    <lineage>
        <taxon>unclassified sequences</taxon>
        <taxon>metagenomes</taxon>
        <taxon>ecological metagenomes</taxon>
    </lineage>
</organism>
<sequence length="184" mass="21126">MFYRTFNNLIVAGVLTTALWACAAQQVALKQVLPSPEPLSDQPKIPTPKRTPITHEDKGVLKEVPLDKKGNERKVVLEDKFKNQPPRDKHVEEEQQNIDVSGLKHRLVGMDGTEIIRTMGVPVFRRLEPPARIWQYRTMICIVNIFLYETDRRVTAEYVESLGQNNKNADEDECFRSILKMKPA</sequence>
<evidence type="ECO:0000313" key="2">
    <source>
        <dbReference type="EMBL" id="SVA90235.1"/>
    </source>
</evidence>
<reference evidence="2" key="1">
    <citation type="submission" date="2018-05" db="EMBL/GenBank/DDBJ databases">
        <authorList>
            <person name="Lanie J.A."/>
            <person name="Ng W.-L."/>
            <person name="Kazmierczak K.M."/>
            <person name="Andrzejewski T.M."/>
            <person name="Davidsen T.M."/>
            <person name="Wayne K.J."/>
            <person name="Tettelin H."/>
            <person name="Glass J.I."/>
            <person name="Rusch D."/>
            <person name="Podicherti R."/>
            <person name="Tsui H.-C.T."/>
            <person name="Winkler M.E."/>
        </authorList>
    </citation>
    <scope>NUCLEOTIDE SEQUENCE</scope>
</reference>
<name>A0A381ZLV4_9ZZZZ</name>
<proteinExistence type="predicted"/>
<dbReference type="EMBL" id="UINC01021835">
    <property type="protein sequence ID" value="SVA90235.1"/>
    <property type="molecule type" value="Genomic_DNA"/>
</dbReference>
<protein>
    <submittedName>
        <fullName evidence="2">Uncharacterized protein</fullName>
    </submittedName>
</protein>
<evidence type="ECO:0000256" key="1">
    <source>
        <dbReference type="SAM" id="MobiDB-lite"/>
    </source>
</evidence>
<accession>A0A381ZLV4</accession>